<evidence type="ECO:0000256" key="1">
    <source>
        <dbReference type="ARBA" id="ARBA00023172"/>
    </source>
</evidence>
<dbReference type="InterPro" id="IPR002104">
    <property type="entry name" value="Integrase_catalytic"/>
</dbReference>
<proteinExistence type="predicted"/>
<feature type="domain" description="Tyr recombinase" evidence="2">
    <location>
        <begin position="1"/>
        <end position="93"/>
    </location>
</feature>
<accession>A0ABM7AAP6</accession>
<dbReference type="InterPro" id="IPR013762">
    <property type="entry name" value="Integrase-like_cat_sf"/>
</dbReference>
<evidence type="ECO:0000313" key="3">
    <source>
        <dbReference type="EMBL" id="AYW48544.1"/>
    </source>
</evidence>
<gene>
    <name evidence="3" type="ORF">C7K38_09305</name>
</gene>
<protein>
    <recommendedName>
        <fullName evidence="2">Tyr recombinase domain-containing protein</fullName>
    </recommendedName>
</protein>
<dbReference type="Proteomes" id="UP000268310">
    <property type="component" value="Chromosome"/>
</dbReference>
<dbReference type="EMBL" id="CP027783">
    <property type="protein sequence ID" value="AYW48544.1"/>
    <property type="molecule type" value="Genomic_DNA"/>
</dbReference>
<dbReference type="Gene3D" id="1.10.443.10">
    <property type="entry name" value="Intergrase catalytic core"/>
    <property type="match status" value="1"/>
</dbReference>
<sequence length="107" mass="12428">MNKNQPIFSNEKPNNQLQLKNPYRAMKLITAKFNLKEITPHGLRHTHCSLLFEMGSSSSALKKVQERLGHKTIRTTLSVYTHATRDSHQEIATEFDKYMKSKDKNKK</sequence>
<organism evidence="3 4">
    <name type="scientific">Tetragenococcus osmophilus</name>
    <dbReference type="NCBI Taxonomy" id="526944"/>
    <lineage>
        <taxon>Bacteria</taxon>
        <taxon>Bacillati</taxon>
        <taxon>Bacillota</taxon>
        <taxon>Bacilli</taxon>
        <taxon>Lactobacillales</taxon>
        <taxon>Enterococcaceae</taxon>
        <taxon>Tetragenococcus</taxon>
    </lineage>
</organism>
<dbReference type="SUPFAM" id="SSF56349">
    <property type="entry name" value="DNA breaking-rejoining enzymes"/>
    <property type="match status" value="1"/>
</dbReference>
<keyword evidence="1" id="KW-0233">DNA recombination</keyword>
<dbReference type="PROSITE" id="PS51898">
    <property type="entry name" value="TYR_RECOMBINASE"/>
    <property type="match status" value="1"/>
</dbReference>
<dbReference type="Pfam" id="PF00589">
    <property type="entry name" value="Phage_integrase"/>
    <property type="match status" value="1"/>
</dbReference>
<name>A0ABM7AAP6_9ENTE</name>
<reference evidence="3 4" key="1">
    <citation type="journal article" date="2012" name="Int. J. Syst. Evol. Microbiol.">
        <title>Characterization of Tetragenococcus strains from sugar thick juice reveals a novel species, Tetragenococcus osmophilus sp. nov., and divides Tetragenococcus halophilus into two subspecies, T. halophilus subsp. halophilus subsp. nov. and T. halophilus subsp. flandriensis subsp. nov.</title>
        <authorList>
            <person name="Juste A."/>
            <person name="Van Trappen S."/>
            <person name="Verreth C."/>
            <person name="Cleenwerck I."/>
            <person name="De Vos P."/>
            <person name="Lievens B."/>
            <person name="Willems K.A."/>
        </authorList>
    </citation>
    <scope>NUCLEOTIDE SEQUENCE [LARGE SCALE GENOMIC DNA]</scope>
    <source>
        <strain evidence="3 4">JCM 31126</strain>
    </source>
</reference>
<dbReference type="RefSeq" id="WP_123936708.1">
    <property type="nucleotide sequence ID" value="NZ_BSUW01000001.1"/>
</dbReference>
<dbReference type="InterPro" id="IPR011010">
    <property type="entry name" value="DNA_brk_join_enz"/>
</dbReference>
<evidence type="ECO:0000313" key="4">
    <source>
        <dbReference type="Proteomes" id="UP000268310"/>
    </source>
</evidence>
<evidence type="ECO:0000259" key="2">
    <source>
        <dbReference type="PROSITE" id="PS51898"/>
    </source>
</evidence>
<keyword evidence="4" id="KW-1185">Reference proteome</keyword>